<dbReference type="PANTHER" id="PTHR19965">
    <property type="entry name" value="RNA AND EXPORT FACTOR BINDING PROTEIN"/>
    <property type="match status" value="1"/>
</dbReference>
<dbReference type="InterPro" id="IPR051229">
    <property type="entry name" value="ALYREF_mRNA_export"/>
</dbReference>
<evidence type="ECO:0000256" key="3">
    <source>
        <dbReference type="SAM" id="MobiDB-lite"/>
    </source>
</evidence>
<dbReference type="InterPro" id="IPR035979">
    <property type="entry name" value="RBD_domain_sf"/>
</dbReference>
<feature type="compositionally biased region" description="Low complexity" evidence="3">
    <location>
        <begin position="28"/>
        <end position="41"/>
    </location>
</feature>
<dbReference type="PROSITE" id="PS50102">
    <property type="entry name" value="RRM"/>
    <property type="match status" value="1"/>
</dbReference>
<name>A0A5B8MYY5_9CHLO</name>
<feature type="domain" description="RRM" evidence="4">
    <location>
        <begin position="102"/>
        <end position="179"/>
    </location>
</feature>
<dbReference type="Gene3D" id="3.30.70.330">
    <property type="match status" value="1"/>
</dbReference>
<evidence type="ECO:0000313" key="7">
    <source>
        <dbReference type="EMBL" id="QDZ26058.1"/>
    </source>
</evidence>
<evidence type="ECO:0000313" key="8">
    <source>
        <dbReference type="Proteomes" id="UP000316726"/>
    </source>
</evidence>
<dbReference type="OrthoDB" id="1049195at2759"/>
<keyword evidence="1 2" id="KW-0694">RNA-binding</keyword>
<sequence>MNTEANLGMSLDDMIKKSKKVNKKKSPKPAGGKTKAKTTPGSKGGKKKAGGAKKAGTPVGGVKTVTIKKKVTKNKSGKIVSTKAKIVSKNVQGKAKKPDYGMKLFISNLDFGVTNKDLRELFGECGPLKAHNIHFREGGKSQGTADVIFRHRADALKAVKQYNGRTLDGRVMQIQALEVQPPQSQVLTRLGKSGATTPKAFPKRGRKKNNAMDTS</sequence>
<accession>A0A5B8MYY5</accession>
<keyword evidence="8" id="KW-1185">Reference proteome</keyword>
<feature type="compositionally biased region" description="Basic residues" evidence="3">
    <location>
        <begin position="17"/>
        <end position="27"/>
    </location>
</feature>
<organism evidence="7 8">
    <name type="scientific">Chloropicon primus</name>
    <dbReference type="NCBI Taxonomy" id="1764295"/>
    <lineage>
        <taxon>Eukaryota</taxon>
        <taxon>Viridiplantae</taxon>
        <taxon>Chlorophyta</taxon>
        <taxon>Chloropicophyceae</taxon>
        <taxon>Chloropicales</taxon>
        <taxon>Chloropicaceae</taxon>
        <taxon>Chloropicon</taxon>
    </lineage>
</organism>
<dbReference type="EMBL" id="HBHL01003990">
    <property type="protein sequence ID" value="CAD9713656.1"/>
    <property type="molecule type" value="Transcribed_RNA"/>
</dbReference>
<proteinExistence type="predicted"/>
<evidence type="ECO:0000256" key="1">
    <source>
        <dbReference type="ARBA" id="ARBA00022884"/>
    </source>
</evidence>
<dbReference type="GO" id="GO:0005634">
    <property type="term" value="C:nucleus"/>
    <property type="evidence" value="ECO:0007669"/>
    <property type="project" value="TreeGrafter"/>
</dbReference>
<evidence type="ECO:0000256" key="2">
    <source>
        <dbReference type="PROSITE-ProRule" id="PRU00176"/>
    </source>
</evidence>
<dbReference type="STRING" id="1764295.A0A5B8MYY5"/>
<dbReference type="AlphaFoldDB" id="A0A5B8MYY5"/>
<gene>
    <name evidence="7" type="ORF">A3770_20p85760</name>
    <name evidence="5" type="ORF">CPRI1469_LOCUS2506</name>
    <name evidence="6" type="ORF">CPRI1469_LOCUS2508</name>
</gene>
<evidence type="ECO:0000313" key="5">
    <source>
        <dbReference type="EMBL" id="CAD9713654.1"/>
    </source>
</evidence>
<dbReference type="GO" id="GO:0006406">
    <property type="term" value="P:mRNA export from nucleus"/>
    <property type="evidence" value="ECO:0007669"/>
    <property type="project" value="TreeGrafter"/>
</dbReference>
<dbReference type="EMBL" id="CP031053">
    <property type="protein sequence ID" value="QDZ26058.1"/>
    <property type="molecule type" value="Genomic_DNA"/>
</dbReference>
<dbReference type="InterPro" id="IPR012677">
    <property type="entry name" value="Nucleotide-bd_a/b_plait_sf"/>
</dbReference>
<dbReference type="SUPFAM" id="SSF54928">
    <property type="entry name" value="RNA-binding domain, RBD"/>
    <property type="match status" value="1"/>
</dbReference>
<evidence type="ECO:0000259" key="4">
    <source>
        <dbReference type="PROSITE" id="PS50102"/>
    </source>
</evidence>
<evidence type="ECO:0000313" key="6">
    <source>
        <dbReference type="EMBL" id="CAD9713656.1"/>
    </source>
</evidence>
<dbReference type="SMART" id="SM00360">
    <property type="entry name" value="RRM"/>
    <property type="match status" value="1"/>
</dbReference>
<dbReference type="Pfam" id="PF00076">
    <property type="entry name" value="RRM_1"/>
    <property type="match status" value="1"/>
</dbReference>
<feature type="region of interest" description="Disordered" evidence="3">
    <location>
        <begin position="1"/>
        <end position="59"/>
    </location>
</feature>
<dbReference type="EMBL" id="HBHL01003988">
    <property type="protein sequence ID" value="CAD9713654.1"/>
    <property type="molecule type" value="Transcribed_RNA"/>
</dbReference>
<reference evidence="5" key="2">
    <citation type="submission" date="2021-01" db="EMBL/GenBank/DDBJ databases">
        <authorList>
            <person name="Corre E."/>
            <person name="Pelletier E."/>
            <person name="Niang G."/>
            <person name="Scheremetjew M."/>
            <person name="Finn R."/>
            <person name="Kale V."/>
            <person name="Holt S."/>
            <person name="Cochrane G."/>
            <person name="Meng A."/>
            <person name="Brown T."/>
            <person name="Cohen L."/>
        </authorList>
    </citation>
    <scope>NUCLEOTIDE SEQUENCE</scope>
    <source>
        <strain evidence="5">CCMP1205</strain>
    </source>
</reference>
<reference evidence="7 8" key="1">
    <citation type="submission" date="2018-07" db="EMBL/GenBank/DDBJ databases">
        <title>The complete nuclear genome of the prasinophyte Chloropicon primus (CCMP1205).</title>
        <authorList>
            <person name="Pombert J.-F."/>
            <person name="Otis C."/>
            <person name="Turmel M."/>
            <person name="Lemieux C."/>
        </authorList>
    </citation>
    <scope>NUCLEOTIDE SEQUENCE [LARGE SCALE GENOMIC DNA]</scope>
    <source>
        <strain evidence="7 8">CCMP1205</strain>
    </source>
</reference>
<dbReference type="GO" id="GO:0003729">
    <property type="term" value="F:mRNA binding"/>
    <property type="evidence" value="ECO:0007669"/>
    <property type="project" value="TreeGrafter"/>
</dbReference>
<dbReference type="InterPro" id="IPR000504">
    <property type="entry name" value="RRM_dom"/>
</dbReference>
<protein>
    <recommendedName>
        <fullName evidence="4">RRM domain-containing protein</fullName>
    </recommendedName>
</protein>
<dbReference type="PANTHER" id="PTHR19965:SF35">
    <property type="entry name" value="RNA ANNEALING PROTEIN YRA1"/>
    <property type="match status" value="1"/>
</dbReference>
<dbReference type="Proteomes" id="UP000316726">
    <property type="component" value="Chromosome 20"/>
</dbReference>
<feature type="region of interest" description="Disordered" evidence="3">
    <location>
        <begin position="188"/>
        <end position="215"/>
    </location>
</feature>